<sequence>MCRLTLVDIACNTNYIYYIRLQLLIPFFFFLLLLFLLSFKKKKITFTGGEKKMNFEDPFADDLQSLDAVMAQLAAEQDRRSRPPPPESGKSTLSTAIAGKSAAGLEGRTDRRDAVSIKSLGQQVQPIAAFATATRTPASTAVGKDEPVPWEMYDNPSTTARTHASATTSWGTSLVANVGGRDRHDAAAVGRGDGDDDSDKEDPLAFLERAPSLAAPVFEQSQATKPVGADAAFSPQRHMEDEGARGQAERRDLLSSLDAVGMELDQIYSTLDRLQIQADTELTGLETTIIEKQTELAIGEDRIASERRQYESYHQRCLKDITDRTTELLQRQVEEVTSMEREQYEAQLRALTAEMADVKNRIDQLLQQRELLLQQHRYDEKGIFLALADEEEANEKKTAADGGVGTDAAAGPTSSTSSVETKMNAALRLLWRHHNERMESLASGVVRFLHQETMDVAREVRERHELAYLQDAVTRKEELGDFMQDFLRRYREFFQHRSEVRSRKMAALRRGLQEATEQLRLRARQRLEKRTQEVAAQMDEAARRFEKLALESAARVRRKAAAVRESDDSVAKSQRADLESRCQMERAVTEKLQQSEMETLQQQLERMRRLGNDSASEDDSGVLRKQVAEDMCTARAESITGQVRELESSVQQLLRQQLLSNRAHGDKGEGQLFLTDEEIFSRMAVQEKEAVVLSLFEEVQKRQNELSATRQRCGELREGIAFKMQEEVQTVRQQRLAQESRLASVELLRMAWEREQRELLQWGCDMIVTHGDSASTVSSTARTQLPAATTTMDLMSLIVGRNHAIMEERSKLRTNRRQLLHTIERERENVVAKQRETEVRWAQFCEQLVGLVAEEHAVSAQRFAAATEIAKMAAMRELISHDKELFCRRREEMQEEVERLKGKLQATLTQRAEYDALQQKIALEQTALAQQQRQLAIQQSRLGRPAASAASAAAEEEEETRCPPAKQPPRSDRPLSPGEASLRRPVETLQEVTARDNIPVLREKPQWQQQGREARRNTLPPSMARQKTGGSFSHTSVFTEGIGEKASAV</sequence>
<name>V5BFH3_TRYCR</name>
<feature type="compositionally biased region" description="Basic and acidic residues" evidence="2">
    <location>
        <begin position="237"/>
        <end position="249"/>
    </location>
</feature>
<dbReference type="EMBL" id="AYLP01000079">
    <property type="protein sequence ID" value="ESS64812.1"/>
    <property type="molecule type" value="Genomic_DNA"/>
</dbReference>
<reference evidence="4 5" key="1">
    <citation type="journal article" date="2014" name="Genome Announc.">
        <title>Trypanosoma cruzi Clone Dm28c Draft Genome Sequence.</title>
        <authorList>
            <person name="Grisard E.C."/>
            <person name="Teixeira S.M."/>
            <person name="de Almeida L.G."/>
            <person name="Stoco P.H."/>
            <person name="Gerber A.L."/>
            <person name="Talavera-Lopez C."/>
            <person name="Lima O.C."/>
            <person name="Andersson B."/>
            <person name="de Vasconcelos A.T."/>
        </authorList>
    </citation>
    <scope>NUCLEOTIDE SEQUENCE [LARGE SCALE GENOMIC DNA]</scope>
    <source>
        <strain evidence="4 5">Dm28c</strain>
    </source>
</reference>
<feature type="transmembrane region" description="Helical" evidence="3">
    <location>
        <begin position="15"/>
        <end position="37"/>
    </location>
</feature>
<feature type="region of interest" description="Disordered" evidence="2">
    <location>
        <begin position="74"/>
        <end position="96"/>
    </location>
</feature>
<dbReference type="OrthoDB" id="266844at2759"/>
<evidence type="ECO:0000313" key="5">
    <source>
        <dbReference type="Proteomes" id="UP000017861"/>
    </source>
</evidence>
<protein>
    <submittedName>
        <fullName evidence="4">Uncharacterized protein</fullName>
    </submittedName>
</protein>
<feature type="region of interest" description="Disordered" evidence="2">
    <location>
        <begin position="396"/>
        <end position="419"/>
    </location>
</feature>
<accession>V5BFH3</accession>
<feature type="coiled-coil region" evidence="1">
    <location>
        <begin position="883"/>
        <end position="934"/>
    </location>
</feature>
<feature type="compositionally biased region" description="Low complexity" evidence="2">
    <location>
        <begin position="940"/>
        <end position="953"/>
    </location>
</feature>
<comment type="caution">
    <text evidence="4">The sequence shown here is derived from an EMBL/GenBank/DDBJ whole genome shotgun (WGS) entry which is preliminary data.</text>
</comment>
<keyword evidence="3" id="KW-1133">Transmembrane helix</keyword>
<evidence type="ECO:0000256" key="1">
    <source>
        <dbReference type="SAM" id="Coils"/>
    </source>
</evidence>
<feature type="compositionally biased region" description="Polar residues" evidence="2">
    <location>
        <begin position="1028"/>
        <end position="1038"/>
    </location>
</feature>
<keyword evidence="3" id="KW-0472">Membrane</keyword>
<dbReference type="Proteomes" id="UP000017861">
    <property type="component" value="Unassembled WGS sequence"/>
</dbReference>
<evidence type="ECO:0000256" key="2">
    <source>
        <dbReference type="SAM" id="MobiDB-lite"/>
    </source>
</evidence>
<feature type="coiled-coil region" evidence="1">
    <location>
        <begin position="809"/>
        <end position="836"/>
    </location>
</feature>
<dbReference type="AlphaFoldDB" id="V5BFH3"/>
<evidence type="ECO:0000313" key="4">
    <source>
        <dbReference type="EMBL" id="ESS64812.1"/>
    </source>
</evidence>
<feature type="coiled-coil region" evidence="1">
    <location>
        <begin position="334"/>
        <end position="375"/>
    </location>
</feature>
<feature type="region of interest" description="Disordered" evidence="2">
    <location>
        <begin position="178"/>
        <end position="202"/>
    </location>
</feature>
<feature type="region of interest" description="Disordered" evidence="2">
    <location>
        <begin position="940"/>
        <end position="1049"/>
    </location>
</feature>
<keyword evidence="3" id="KW-0812">Transmembrane</keyword>
<dbReference type="VEuPathDB" id="TriTrypDB:TCDM_07008"/>
<keyword evidence="1" id="KW-0175">Coiled coil</keyword>
<proteinExistence type="predicted"/>
<organism evidence="4 5">
    <name type="scientific">Trypanosoma cruzi Dm28c</name>
    <dbReference type="NCBI Taxonomy" id="1416333"/>
    <lineage>
        <taxon>Eukaryota</taxon>
        <taxon>Discoba</taxon>
        <taxon>Euglenozoa</taxon>
        <taxon>Kinetoplastea</taxon>
        <taxon>Metakinetoplastina</taxon>
        <taxon>Trypanosomatida</taxon>
        <taxon>Trypanosomatidae</taxon>
        <taxon>Trypanosoma</taxon>
        <taxon>Schizotrypanum</taxon>
    </lineage>
</organism>
<gene>
    <name evidence="4" type="ORF">TCDM_07008</name>
</gene>
<feature type="region of interest" description="Disordered" evidence="2">
    <location>
        <begin position="215"/>
        <end position="249"/>
    </location>
</feature>
<evidence type="ECO:0000256" key="3">
    <source>
        <dbReference type="SAM" id="Phobius"/>
    </source>
</evidence>